<evidence type="ECO:0008006" key="3">
    <source>
        <dbReference type="Google" id="ProtNLM"/>
    </source>
</evidence>
<organism evidence="1 2">
    <name type="scientific">Pseudomonas asuensis</name>
    <dbReference type="NCBI Taxonomy" id="1825787"/>
    <lineage>
        <taxon>Bacteria</taxon>
        <taxon>Pseudomonadati</taxon>
        <taxon>Pseudomonadota</taxon>
        <taxon>Gammaproteobacteria</taxon>
        <taxon>Pseudomonadales</taxon>
        <taxon>Pseudomonadaceae</taxon>
        <taxon>Pseudomonas</taxon>
    </lineage>
</organism>
<evidence type="ECO:0000313" key="1">
    <source>
        <dbReference type="EMBL" id="GGM25865.1"/>
    </source>
</evidence>
<dbReference type="EMBL" id="BMNW01000011">
    <property type="protein sequence ID" value="GGM25865.1"/>
    <property type="molecule type" value="Genomic_DNA"/>
</dbReference>
<name>A0ABQ2H1D3_9PSED</name>
<reference evidence="2" key="1">
    <citation type="journal article" date="2019" name="Int. J. Syst. Evol. Microbiol.">
        <title>The Global Catalogue of Microorganisms (GCM) 10K type strain sequencing project: providing services to taxonomists for standard genome sequencing and annotation.</title>
        <authorList>
            <consortium name="The Broad Institute Genomics Platform"/>
            <consortium name="The Broad Institute Genome Sequencing Center for Infectious Disease"/>
            <person name="Wu L."/>
            <person name="Ma J."/>
        </authorList>
    </citation>
    <scope>NUCLEOTIDE SEQUENCE [LARGE SCALE GENOMIC DNA]</scope>
    <source>
        <strain evidence="2">JCM 13501</strain>
    </source>
</reference>
<keyword evidence="2" id="KW-1185">Reference proteome</keyword>
<protein>
    <recommendedName>
        <fullName evidence="3">Bacteriocin immunity protein</fullName>
    </recommendedName>
</protein>
<accession>A0ABQ2H1D3</accession>
<comment type="caution">
    <text evidence="1">The sequence shown here is derived from an EMBL/GenBank/DDBJ whole genome shotgun (WGS) entry which is preliminary data.</text>
</comment>
<gene>
    <name evidence="1" type="ORF">GCM10009425_40750</name>
</gene>
<sequence>MNFKHEVTLNDVIRFIDTWLDGEGIDEYDDFEAFYDAYDVATAYEDRPADFSKEDERELVRRAYEAMTKK</sequence>
<dbReference type="Proteomes" id="UP000616499">
    <property type="component" value="Unassembled WGS sequence"/>
</dbReference>
<dbReference type="RefSeq" id="WP_188867966.1">
    <property type="nucleotide sequence ID" value="NZ_BMNW01000011.1"/>
</dbReference>
<proteinExistence type="predicted"/>
<evidence type="ECO:0000313" key="2">
    <source>
        <dbReference type="Proteomes" id="UP000616499"/>
    </source>
</evidence>